<proteinExistence type="predicted"/>
<dbReference type="GO" id="GO:0005829">
    <property type="term" value="C:cytosol"/>
    <property type="evidence" value="ECO:0007669"/>
    <property type="project" value="TreeGrafter"/>
</dbReference>
<keyword evidence="2" id="KW-0663">Pyridoxal phosphate</keyword>
<dbReference type="GO" id="GO:0030170">
    <property type="term" value="F:pyridoxal phosphate binding"/>
    <property type="evidence" value="ECO:0007669"/>
    <property type="project" value="TreeGrafter"/>
</dbReference>
<dbReference type="Pfam" id="PF00842">
    <property type="entry name" value="Ala_racemase_C"/>
    <property type="match status" value="1"/>
</dbReference>
<dbReference type="AlphaFoldDB" id="A0A645IHG9"/>
<gene>
    <name evidence="5" type="ORF">SDC9_197918</name>
</gene>
<comment type="cofactor">
    <cofactor evidence="1">
        <name>pyridoxal 5'-phosphate</name>
        <dbReference type="ChEBI" id="CHEBI:597326"/>
    </cofactor>
</comment>
<keyword evidence="3 5" id="KW-0413">Isomerase</keyword>
<dbReference type="EMBL" id="VSSQ01114325">
    <property type="protein sequence ID" value="MPN50292.1"/>
    <property type="molecule type" value="Genomic_DNA"/>
</dbReference>
<dbReference type="GO" id="GO:0030632">
    <property type="term" value="P:D-alanine biosynthetic process"/>
    <property type="evidence" value="ECO:0007669"/>
    <property type="project" value="TreeGrafter"/>
</dbReference>
<sequence>MDMLFLDITDMKSPPNEGDFVTLFGPGSDISADRLSYECGTISYELFCRVSARVKRIYTPAT</sequence>
<dbReference type="GO" id="GO:0008784">
    <property type="term" value="F:alanine racemase activity"/>
    <property type="evidence" value="ECO:0007669"/>
    <property type="project" value="UniProtKB-EC"/>
</dbReference>
<evidence type="ECO:0000256" key="1">
    <source>
        <dbReference type="ARBA" id="ARBA00001933"/>
    </source>
</evidence>
<dbReference type="SMART" id="SM01005">
    <property type="entry name" value="Ala_racemase_C"/>
    <property type="match status" value="1"/>
</dbReference>
<evidence type="ECO:0000256" key="3">
    <source>
        <dbReference type="ARBA" id="ARBA00023235"/>
    </source>
</evidence>
<name>A0A645IHG9_9ZZZZ</name>
<reference evidence="5" key="1">
    <citation type="submission" date="2019-08" db="EMBL/GenBank/DDBJ databases">
        <authorList>
            <person name="Kucharzyk K."/>
            <person name="Murdoch R.W."/>
            <person name="Higgins S."/>
            <person name="Loffler F."/>
        </authorList>
    </citation>
    <scope>NUCLEOTIDE SEQUENCE</scope>
</reference>
<dbReference type="PANTHER" id="PTHR30511:SF0">
    <property type="entry name" value="ALANINE RACEMASE, CATABOLIC-RELATED"/>
    <property type="match status" value="1"/>
</dbReference>
<dbReference type="InterPro" id="IPR011079">
    <property type="entry name" value="Ala_racemase_C"/>
</dbReference>
<protein>
    <submittedName>
        <fullName evidence="5">Alanine racemase</fullName>
        <ecNumber evidence="5">5.1.1.1</ecNumber>
    </submittedName>
</protein>
<dbReference type="InterPro" id="IPR009006">
    <property type="entry name" value="Ala_racemase/Decarboxylase_C"/>
</dbReference>
<organism evidence="5">
    <name type="scientific">bioreactor metagenome</name>
    <dbReference type="NCBI Taxonomy" id="1076179"/>
    <lineage>
        <taxon>unclassified sequences</taxon>
        <taxon>metagenomes</taxon>
        <taxon>ecological metagenomes</taxon>
    </lineage>
</organism>
<dbReference type="SUPFAM" id="SSF50621">
    <property type="entry name" value="Alanine racemase C-terminal domain-like"/>
    <property type="match status" value="1"/>
</dbReference>
<dbReference type="Gene3D" id="2.40.37.10">
    <property type="entry name" value="Lyase, Ornithine Decarboxylase, Chain A, domain 1"/>
    <property type="match status" value="1"/>
</dbReference>
<dbReference type="PANTHER" id="PTHR30511">
    <property type="entry name" value="ALANINE RACEMASE"/>
    <property type="match status" value="1"/>
</dbReference>
<dbReference type="InterPro" id="IPR000821">
    <property type="entry name" value="Ala_racemase"/>
</dbReference>
<feature type="domain" description="Alanine racemase C-terminal" evidence="4">
    <location>
        <begin position="1"/>
        <end position="59"/>
    </location>
</feature>
<accession>A0A645IHG9</accession>
<evidence type="ECO:0000259" key="4">
    <source>
        <dbReference type="SMART" id="SM01005"/>
    </source>
</evidence>
<evidence type="ECO:0000256" key="2">
    <source>
        <dbReference type="ARBA" id="ARBA00022898"/>
    </source>
</evidence>
<dbReference type="EC" id="5.1.1.1" evidence="5"/>
<comment type="caution">
    <text evidence="5">The sequence shown here is derived from an EMBL/GenBank/DDBJ whole genome shotgun (WGS) entry which is preliminary data.</text>
</comment>
<evidence type="ECO:0000313" key="5">
    <source>
        <dbReference type="EMBL" id="MPN50292.1"/>
    </source>
</evidence>